<dbReference type="PANTHER" id="PTHR20861:SF1">
    <property type="entry name" value="HOMOSERINE KINASE"/>
    <property type="match status" value="1"/>
</dbReference>
<dbReference type="InterPro" id="IPR020568">
    <property type="entry name" value="Ribosomal_Su5_D2-typ_SF"/>
</dbReference>
<proteinExistence type="inferred from homology"/>
<keyword evidence="1 7" id="KW-0028">Amino-acid biosynthesis</keyword>
<dbReference type="Pfam" id="PF00288">
    <property type="entry name" value="GHMP_kinases_N"/>
    <property type="match status" value="1"/>
</dbReference>
<keyword evidence="3 7" id="KW-0791">Threonine biosynthesis</keyword>
<evidence type="ECO:0000256" key="3">
    <source>
        <dbReference type="ARBA" id="ARBA00022697"/>
    </source>
</evidence>
<dbReference type="PIRSF" id="PIRSF000676">
    <property type="entry name" value="Homoser_kin"/>
    <property type="match status" value="1"/>
</dbReference>
<dbReference type="HAMAP" id="MF_00384">
    <property type="entry name" value="Homoser_kinase"/>
    <property type="match status" value="1"/>
</dbReference>
<name>A0A5B8XRN0_9DELT</name>
<feature type="binding site" evidence="7">
    <location>
        <begin position="85"/>
        <end position="95"/>
    </location>
    <ligand>
        <name>ATP</name>
        <dbReference type="ChEBI" id="CHEBI:30616"/>
    </ligand>
</feature>
<dbReference type="EMBL" id="CP042467">
    <property type="protein sequence ID" value="QED28165.1"/>
    <property type="molecule type" value="Genomic_DNA"/>
</dbReference>
<dbReference type="RefSeq" id="WP_146960347.1">
    <property type="nucleotide sequence ID" value="NZ_CP042467.1"/>
</dbReference>
<dbReference type="Proteomes" id="UP000321595">
    <property type="component" value="Chromosome"/>
</dbReference>
<dbReference type="InterPro" id="IPR036554">
    <property type="entry name" value="GHMP_kinase_C_sf"/>
</dbReference>
<keyword evidence="6 7" id="KW-0067">ATP-binding</keyword>
<keyword evidence="7" id="KW-0963">Cytoplasm</keyword>
<dbReference type="KEGG" id="bbae:FRD01_13175"/>
<dbReference type="InterPro" id="IPR014721">
    <property type="entry name" value="Ribsml_uS5_D2-typ_fold_subgr"/>
</dbReference>
<accession>A0A5B8XRN0</accession>
<evidence type="ECO:0000256" key="1">
    <source>
        <dbReference type="ARBA" id="ARBA00022605"/>
    </source>
</evidence>
<dbReference type="PRINTS" id="PR00958">
    <property type="entry name" value="HOMSERKINASE"/>
</dbReference>
<dbReference type="PANTHER" id="PTHR20861">
    <property type="entry name" value="HOMOSERINE/4-DIPHOSPHOCYTIDYL-2-C-METHYL-D-ERYTHRITOL KINASE"/>
    <property type="match status" value="1"/>
</dbReference>
<dbReference type="InterPro" id="IPR006204">
    <property type="entry name" value="GHMP_kinase_N_dom"/>
</dbReference>
<dbReference type="Gene3D" id="3.30.230.10">
    <property type="match status" value="1"/>
</dbReference>
<organism evidence="11 12">
    <name type="scientific">Microvenator marinus</name>
    <dbReference type="NCBI Taxonomy" id="2600177"/>
    <lineage>
        <taxon>Bacteria</taxon>
        <taxon>Deltaproteobacteria</taxon>
        <taxon>Bradymonadales</taxon>
        <taxon>Microvenatoraceae</taxon>
        <taxon>Microvenator</taxon>
    </lineage>
</organism>
<dbReference type="GO" id="GO:0005524">
    <property type="term" value="F:ATP binding"/>
    <property type="evidence" value="ECO:0007669"/>
    <property type="project" value="UniProtKB-UniRule"/>
</dbReference>
<feature type="domain" description="GHMP kinase C-terminal" evidence="10">
    <location>
        <begin position="218"/>
        <end position="276"/>
    </location>
</feature>
<keyword evidence="12" id="KW-1185">Reference proteome</keyword>
<dbReference type="GO" id="GO:0004413">
    <property type="term" value="F:homoserine kinase activity"/>
    <property type="evidence" value="ECO:0007669"/>
    <property type="project" value="UniProtKB-UniRule"/>
</dbReference>
<dbReference type="AlphaFoldDB" id="A0A5B8XRN0"/>
<dbReference type="InterPro" id="IPR013750">
    <property type="entry name" value="GHMP_kinase_C_dom"/>
</dbReference>
<dbReference type="Gene3D" id="3.30.70.890">
    <property type="entry name" value="GHMP kinase, C-terminal domain"/>
    <property type="match status" value="1"/>
</dbReference>
<sequence>MSSVTAFAPATVANVAVGFDILGFAVEGPGDFVRVEFGEPGVRIHTNADIPTDPKSNTATVGILRFLKDHNVEQGLDITIEKGIPLGSGMGGSAASAVAGIVALDGLMGTGLDRVRLLDYALLGEAVASGAAHPDNAAPALYGGLTFARAGAPPDVVNLPVPQGLLAVIVHPDVVIRTMDARAVLPKHFALHDFVEQSANLADLLIGAYTNDANRFALACQDVLIEPHRSTLIPGFAQARDAAQLAGALAFSISGSGPSVFALATPEDAERVLEAILLAFRRLDIVAHGFLSPIGAKGAHIVET</sequence>
<dbReference type="EC" id="2.7.1.39" evidence="7 8"/>
<dbReference type="UniPathway" id="UPA00050">
    <property type="reaction ID" value="UER00064"/>
</dbReference>
<comment type="pathway">
    <text evidence="7">Amino-acid biosynthesis; L-threonine biosynthesis; L-threonine from L-aspartate: step 4/5.</text>
</comment>
<dbReference type="GO" id="GO:0009088">
    <property type="term" value="P:threonine biosynthetic process"/>
    <property type="evidence" value="ECO:0007669"/>
    <property type="project" value="UniProtKB-UniRule"/>
</dbReference>
<reference evidence="11 12" key="1">
    <citation type="submission" date="2019-08" db="EMBL/GenBank/DDBJ databases">
        <authorList>
            <person name="Liang Q."/>
        </authorList>
    </citation>
    <scope>NUCLEOTIDE SEQUENCE [LARGE SCALE GENOMIC DNA]</scope>
    <source>
        <strain evidence="11 12">V1718</strain>
    </source>
</reference>
<protein>
    <recommendedName>
        <fullName evidence="7 8">Homoserine kinase</fullName>
        <shortName evidence="7">HK</shortName>
        <shortName evidence="7">HSK</shortName>
        <ecNumber evidence="7 8">2.7.1.39</ecNumber>
    </recommendedName>
</protein>
<evidence type="ECO:0000256" key="4">
    <source>
        <dbReference type="ARBA" id="ARBA00022741"/>
    </source>
</evidence>
<evidence type="ECO:0000256" key="7">
    <source>
        <dbReference type="HAMAP-Rule" id="MF_00384"/>
    </source>
</evidence>
<dbReference type="NCBIfam" id="TIGR00191">
    <property type="entry name" value="thrB"/>
    <property type="match status" value="1"/>
</dbReference>
<comment type="similarity">
    <text evidence="7">Belongs to the GHMP kinase family. Homoserine kinase subfamily.</text>
</comment>
<evidence type="ECO:0000313" key="11">
    <source>
        <dbReference type="EMBL" id="QED28165.1"/>
    </source>
</evidence>
<evidence type="ECO:0000259" key="10">
    <source>
        <dbReference type="Pfam" id="PF08544"/>
    </source>
</evidence>
<comment type="subcellular location">
    <subcellularLocation>
        <location evidence="7">Cytoplasm</location>
    </subcellularLocation>
</comment>
<evidence type="ECO:0000256" key="5">
    <source>
        <dbReference type="ARBA" id="ARBA00022777"/>
    </source>
</evidence>
<comment type="function">
    <text evidence="7">Catalyzes the ATP-dependent phosphorylation of L-homoserine to L-homoserine phosphate.</text>
</comment>
<evidence type="ECO:0000256" key="2">
    <source>
        <dbReference type="ARBA" id="ARBA00022679"/>
    </source>
</evidence>
<dbReference type="NCBIfam" id="NF002288">
    <property type="entry name" value="PRK01212.1-4"/>
    <property type="match status" value="1"/>
</dbReference>
<evidence type="ECO:0000256" key="6">
    <source>
        <dbReference type="ARBA" id="ARBA00022840"/>
    </source>
</evidence>
<keyword evidence="2 7" id="KW-0808">Transferase</keyword>
<evidence type="ECO:0000256" key="8">
    <source>
        <dbReference type="NCBIfam" id="TIGR00191"/>
    </source>
</evidence>
<comment type="catalytic activity">
    <reaction evidence="7">
        <text>L-homoserine + ATP = O-phospho-L-homoserine + ADP + H(+)</text>
        <dbReference type="Rhea" id="RHEA:13985"/>
        <dbReference type="ChEBI" id="CHEBI:15378"/>
        <dbReference type="ChEBI" id="CHEBI:30616"/>
        <dbReference type="ChEBI" id="CHEBI:57476"/>
        <dbReference type="ChEBI" id="CHEBI:57590"/>
        <dbReference type="ChEBI" id="CHEBI:456216"/>
        <dbReference type="EC" id="2.7.1.39"/>
    </reaction>
</comment>
<gene>
    <name evidence="7" type="primary">thrB</name>
    <name evidence="11" type="ORF">FRD01_13175</name>
</gene>
<keyword evidence="5 7" id="KW-0418">Kinase</keyword>
<evidence type="ECO:0000313" key="12">
    <source>
        <dbReference type="Proteomes" id="UP000321595"/>
    </source>
</evidence>
<dbReference type="GO" id="GO:0005737">
    <property type="term" value="C:cytoplasm"/>
    <property type="evidence" value="ECO:0007669"/>
    <property type="project" value="UniProtKB-SubCell"/>
</dbReference>
<dbReference type="InterPro" id="IPR000870">
    <property type="entry name" value="Homoserine_kinase"/>
</dbReference>
<dbReference type="SUPFAM" id="SSF55060">
    <property type="entry name" value="GHMP Kinase, C-terminal domain"/>
    <property type="match status" value="1"/>
</dbReference>
<dbReference type="SUPFAM" id="SSF54211">
    <property type="entry name" value="Ribosomal protein S5 domain 2-like"/>
    <property type="match status" value="1"/>
</dbReference>
<evidence type="ECO:0000259" key="9">
    <source>
        <dbReference type="Pfam" id="PF00288"/>
    </source>
</evidence>
<feature type="domain" description="GHMP kinase N-terminal" evidence="9">
    <location>
        <begin position="63"/>
        <end position="144"/>
    </location>
</feature>
<dbReference type="OrthoDB" id="9769912at2"/>
<dbReference type="Pfam" id="PF08544">
    <property type="entry name" value="GHMP_kinases_C"/>
    <property type="match status" value="1"/>
</dbReference>
<keyword evidence="4 7" id="KW-0547">Nucleotide-binding</keyword>